<reference evidence="1 2" key="1">
    <citation type="submission" date="2018-08" db="EMBL/GenBank/DDBJ databases">
        <title>Bacillus jemisoniae sp. nov., Bacillus chryseoplanitiae sp. nov., Bacillus resnikiae sp. nov., and Bacillus frankliniae sp. nov., isolated from Viking spacecraft and associated surfaces.</title>
        <authorList>
            <person name="Seuylemezian A."/>
            <person name="Vaishampayan P."/>
        </authorList>
    </citation>
    <scope>NUCLEOTIDE SEQUENCE [LARGE SCALE GENOMIC DNA]</scope>
    <source>
        <strain evidence="1 2">JJ-247</strain>
    </source>
</reference>
<dbReference type="OrthoDB" id="2364593at2"/>
<evidence type="ECO:0000313" key="2">
    <source>
        <dbReference type="Proteomes" id="UP000265816"/>
    </source>
</evidence>
<dbReference type="SUPFAM" id="SSF48452">
    <property type="entry name" value="TPR-like"/>
    <property type="match status" value="1"/>
</dbReference>
<proteinExistence type="predicted"/>
<dbReference type="RefSeq" id="WP_119114089.1">
    <property type="nucleotide sequence ID" value="NZ_CBCSEO010000003.1"/>
</dbReference>
<dbReference type="AlphaFoldDB" id="A0A398B1P0"/>
<dbReference type="Gene3D" id="1.25.40.10">
    <property type="entry name" value="Tetratricopeptide repeat domain"/>
    <property type="match status" value="1"/>
</dbReference>
<dbReference type="Proteomes" id="UP000265816">
    <property type="component" value="Unassembled WGS sequence"/>
</dbReference>
<dbReference type="EMBL" id="QWVT01000029">
    <property type="protein sequence ID" value="RID83244.1"/>
    <property type="molecule type" value="Genomic_DNA"/>
</dbReference>
<comment type="caution">
    <text evidence="1">The sequence shown here is derived from an EMBL/GenBank/DDBJ whole genome shotgun (WGS) entry which is preliminary data.</text>
</comment>
<accession>A0A398B1P0</accession>
<gene>
    <name evidence="1" type="ORF">D1970_17175</name>
</gene>
<dbReference type="InterPro" id="IPR011990">
    <property type="entry name" value="TPR-like_helical_dom_sf"/>
</dbReference>
<protein>
    <submittedName>
        <fullName evidence="1">Tetratricopeptide repeat protein</fullName>
    </submittedName>
</protein>
<dbReference type="Pfam" id="PF14559">
    <property type="entry name" value="TPR_19"/>
    <property type="match status" value="1"/>
</dbReference>
<dbReference type="SUPFAM" id="SSF116965">
    <property type="entry name" value="Hypothetical protein MPN330"/>
    <property type="match status" value="1"/>
</dbReference>
<keyword evidence="2" id="KW-1185">Reference proteome</keyword>
<evidence type="ECO:0000313" key="1">
    <source>
        <dbReference type="EMBL" id="RID83244.1"/>
    </source>
</evidence>
<name>A0A398B1P0_9BACI</name>
<organism evidence="1 2">
    <name type="scientific">Mesobacillus zeae</name>
    <dbReference type="NCBI Taxonomy" id="1917180"/>
    <lineage>
        <taxon>Bacteria</taxon>
        <taxon>Bacillati</taxon>
        <taxon>Bacillota</taxon>
        <taxon>Bacilli</taxon>
        <taxon>Bacillales</taxon>
        <taxon>Bacillaceae</taxon>
        <taxon>Mesobacillus</taxon>
    </lineage>
</organism>
<sequence>MEKHNPDSKNVIPFPGLESRLLEKGLHCLHDKKYGEAASLLEQAREMDPENSEIYIGLVMAYFESGHAREAKQLAFEMLKGGIGDYIETMDLYIMVLVQLNEYEEVVATIEALLEEREVPKEKLEHFSRLLDFSRRMAETKDSASSLDTVQPEISGEQLGLLDKEDPGELLQIIARLSKENVRPYIEEIRGYLSSGGANPFQKTLLLNILKEQEYGKELRVEKFGMTDSFVPAECADPRETEKLVAVGEILAEKLENDNPVLYDNIRGLAERSFFLLYPFDPEPVNPAAWAAACHYLGNIYHGNEGAIEDYARQYGVSLPEAASALEFIRKAEEISSPII</sequence>